<protein>
    <recommendedName>
        <fullName evidence="2">CAAX prenyl protease 2/Lysostaphin resistance protein A-like domain-containing protein</fullName>
    </recommendedName>
</protein>
<dbReference type="InterPro" id="IPR003675">
    <property type="entry name" value="Rce1/LyrA-like_dom"/>
</dbReference>
<dbReference type="Pfam" id="PF02517">
    <property type="entry name" value="Rce1-like"/>
    <property type="match status" value="1"/>
</dbReference>
<feature type="transmembrane region" description="Helical" evidence="1">
    <location>
        <begin position="248"/>
        <end position="272"/>
    </location>
</feature>
<keyword evidence="1" id="KW-0472">Membrane</keyword>
<name>L7LNP9_9ACTN</name>
<dbReference type="GO" id="GO:0004175">
    <property type="term" value="F:endopeptidase activity"/>
    <property type="evidence" value="ECO:0007669"/>
    <property type="project" value="UniProtKB-ARBA"/>
</dbReference>
<feature type="transmembrane region" description="Helical" evidence="1">
    <location>
        <begin position="35"/>
        <end position="56"/>
    </location>
</feature>
<dbReference type="eggNOG" id="COG1266">
    <property type="taxonomic scope" value="Bacteria"/>
</dbReference>
<keyword evidence="4" id="KW-1185">Reference proteome</keyword>
<feature type="transmembrane region" description="Helical" evidence="1">
    <location>
        <begin position="129"/>
        <end position="147"/>
    </location>
</feature>
<feature type="domain" description="CAAX prenyl protease 2/Lysostaphin resistance protein A-like" evidence="2">
    <location>
        <begin position="166"/>
        <end position="257"/>
    </location>
</feature>
<dbReference type="EMBL" id="BANU01000020">
    <property type="protein sequence ID" value="GAC61742.1"/>
    <property type="molecule type" value="Genomic_DNA"/>
</dbReference>
<evidence type="ECO:0000313" key="4">
    <source>
        <dbReference type="Proteomes" id="UP000035083"/>
    </source>
</evidence>
<dbReference type="Proteomes" id="UP000035083">
    <property type="component" value="Unassembled WGS sequence"/>
</dbReference>
<proteinExistence type="predicted"/>
<dbReference type="AlphaFoldDB" id="L7LNP9"/>
<comment type="caution">
    <text evidence="3">The sequence shown here is derived from an EMBL/GenBank/DDBJ whole genome shotgun (WGS) entry which is preliminary data.</text>
</comment>
<keyword evidence="1" id="KW-1133">Transmembrane helix</keyword>
<organism evidence="3 4">
    <name type="scientific">Gordonia sihwensis NBRC 108236</name>
    <dbReference type="NCBI Taxonomy" id="1223544"/>
    <lineage>
        <taxon>Bacteria</taxon>
        <taxon>Bacillati</taxon>
        <taxon>Actinomycetota</taxon>
        <taxon>Actinomycetes</taxon>
        <taxon>Mycobacteriales</taxon>
        <taxon>Gordoniaceae</taxon>
        <taxon>Gordonia</taxon>
    </lineage>
</organism>
<sequence>MSSEAGGIRGLLRAFVHPPAPAVGRVDDRRERRAIVVELILVGVLTFGFSAVYAVLSLAENALTAGIGDTTVALNPVSSSVAAIDVIRQSMSVVRLLAIGGLGAYLLWRSGIGLRRIGLGRPVRADVPPAAVLAAIIGLPGLALVAFSQAMGWNSQLVAAPDDGLWWRIPVLAMKAFGNGFAEEVVVVGYFMTRLRQLGVGERGALASSALLRGGYHLYQGVGAGAGNLVMGLVYGRWYQATGRLWPLVLAHALIDTVAFIGYAVLVATGVLNPS</sequence>
<accession>L7LNP9</accession>
<dbReference type="GO" id="GO:0080120">
    <property type="term" value="P:CAAX-box protein maturation"/>
    <property type="evidence" value="ECO:0007669"/>
    <property type="project" value="UniProtKB-ARBA"/>
</dbReference>
<keyword evidence="1" id="KW-0812">Transmembrane</keyword>
<feature type="transmembrane region" description="Helical" evidence="1">
    <location>
        <begin position="86"/>
        <end position="108"/>
    </location>
</feature>
<gene>
    <name evidence="3" type="ORF">GSI01S_20_00940</name>
</gene>
<feature type="transmembrane region" description="Helical" evidence="1">
    <location>
        <begin position="218"/>
        <end position="236"/>
    </location>
</feature>
<evidence type="ECO:0000313" key="3">
    <source>
        <dbReference type="EMBL" id="GAC61742.1"/>
    </source>
</evidence>
<reference evidence="3 4" key="1">
    <citation type="submission" date="2012-12" db="EMBL/GenBank/DDBJ databases">
        <title>Whole genome shotgun sequence of Gordonia sihwensis NBRC 108236.</title>
        <authorList>
            <person name="Yoshida I."/>
            <person name="Hosoyama A."/>
            <person name="Tsuchikane K."/>
            <person name="Ando Y."/>
            <person name="Baba S."/>
            <person name="Ohji S."/>
            <person name="Hamada M."/>
            <person name="Tamura T."/>
            <person name="Yamazoe A."/>
            <person name="Yamazaki S."/>
            <person name="Fujita N."/>
        </authorList>
    </citation>
    <scope>NUCLEOTIDE SEQUENCE [LARGE SCALE GENOMIC DNA]</scope>
    <source>
        <strain evidence="3 4">NBRC 108236</strain>
    </source>
</reference>
<evidence type="ECO:0000256" key="1">
    <source>
        <dbReference type="SAM" id="Phobius"/>
    </source>
</evidence>
<evidence type="ECO:0000259" key="2">
    <source>
        <dbReference type="Pfam" id="PF02517"/>
    </source>
</evidence>